<feature type="region of interest" description="Disordered" evidence="1">
    <location>
        <begin position="1"/>
        <end position="30"/>
    </location>
</feature>
<accession>A0AAV4IRG7</accession>
<dbReference type="PANTHER" id="PTHR13425">
    <property type="entry name" value="HEADCASE PROTEIN"/>
    <property type="match status" value="1"/>
</dbReference>
<feature type="region of interest" description="Disordered" evidence="1">
    <location>
        <begin position="149"/>
        <end position="199"/>
    </location>
</feature>
<gene>
    <name evidence="4" type="ORF">ElyMa_006682300</name>
</gene>
<feature type="compositionally biased region" description="Polar residues" evidence="1">
    <location>
        <begin position="177"/>
        <end position="199"/>
    </location>
</feature>
<dbReference type="PANTHER" id="PTHR13425:SF3">
    <property type="entry name" value="HEADCASE PROTEIN HOMOLOG"/>
    <property type="match status" value="1"/>
</dbReference>
<feature type="domain" description="Headcase N-terminal" evidence="2">
    <location>
        <begin position="53"/>
        <end position="151"/>
    </location>
</feature>
<feature type="region of interest" description="Disordered" evidence="1">
    <location>
        <begin position="212"/>
        <end position="314"/>
    </location>
</feature>
<feature type="region of interest" description="Disordered" evidence="1">
    <location>
        <begin position="383"/>
        <end position="410"/>
    </location>
</feature>
<dbReference type="Pfam" id="PF15353">
    <property type="entry name" value="HECA_N"/>
    <property type="match status" value="1"/>
</dbReference>
<evidence type="ECO:0000313" key="4">
    <source>
        <dbReference type="EMBL" id="GFS11842.1"/>
    </source>
</evidence>
<protein>
    <submittedName>
        <fullName evidence="4">Headcase protein-like</fullName>
    </submittedName>
</protein>
<dbReference type="InterPro" id="IPR031947">
    <property type="entry name" value="Headcase_mid"/>
</dbReference>
<feature type="compositionally biased region" description="Low complexity" evidence="1">
    <location>
        <begin position="247"/>
        <end position="266"/>
    </location>
</feature>
<feature type="compositionally biased region" description="Low complexity" evidence="1">
    <location>
        <begin position="288"/>
        <end position="305"/>
    </location>
</feature>
<dbReference type="AlphaFoldDB" id="A0AAV4IRG7"/>
<comment type="caution">
    <text evidence="4">The sequence shown here is derived from an EMBL/GenBank/DDBJ whole genome shotgun (WGS) entry which is preliminary data.</text>
</comment>
<evidence type="ECO:0000259" key="2">
    <source>
        <dbReference type="Pfam" id="PF15353"/>
    </source>
</evidence>
<feature type="region of interest" description="Disordered" evidence="1">
    <location>
        <begin position="337"/>
        <end position="370"/>
    </location>
</feature>
<feature type="compositionally biased region" description="Polar residues" evidence="1">
    <location>
        <begin position="398"/>
        <end position="410"/>
    </location>
</feature>
<feature type="compositionally biased region" description="Low complexity" evidence="1">
    <location>
        <begin position="339"/>
        <end position="370"/>
    </location>
</feature>
<sequence length="623" mass="68744">MPNAKHGKGHRHVHEDAHNNNLPNNGHHAVNNRDRVEHQNHQDNENGGPRFQQCCVPLGCSDDPIDPSDPYDAVRVVCNNDMCTLGKWMHKDCFIEWEQSVLSFLRSCGRARSWSEKQRLQNLWTKKGYDLAYKACDCKCGRGHLRKDLDYIPPPLNDNHKKARKNKKKNDKPMPVVSTNHKSGLNSNGGVNNHHPTQNAHQVDNYQHHVAPANHSENRKKETPAPPTGSTNKRRGSDNSVNNNIPSTSTATVATTGGQGQQVSSSKTRSRTNNVNHTESEPLDNRAQVSNHNLHQSNSNHSGQQAPPPPQTPHTAVIAVAYGLPAGGSALTQRMRTNSMSSTGSVCSQTSSNGSLPSSAGSSSPLSSSPSNANVFFAKATTKPGTDQQLANYPAQESEPSCHQQPGNGQTNGVSVFRRRQDLSAFSALPRCKQNPYNIHMEETGLDEDEDTRNFVLNSLSTKRMTGLRCVLCKLQLPVFDRFPLLDGTLFLSPQAYDPTVVQVIWEGRIQFLNAVCLGCLQGDGGCQARCSSCHSAWDGRSLVVGTMYTYDVFAATPCCQKRLTCKHCRRAVVDVTRGLPYYSQYSRMILCPFCKANDYHFIRPLPETFTLLDVNGSICESH</sequence>
<feature type="compositionally biased region" description="Basic residues" evidence="1">
    <location>
        <begin position="1"/>
        <end position="12"/>
    </location>
</feature>
<name>A0AAV4IRG7_9GAST</name>
<evidence type="ECO:0000313" key="5">
    <source>
        <dbReference type="Proteomes" id="UP000762676"/>
    </source>
</evidence>
<proteinExistence type="predicted"/>
<dbReference type="InterPro" id="IPR026066">
    <property type="entry name" value="Headcase"/>
</dbReference>
<feature type="domain" description="Headcase middle" evidence="3">
    <location>
        <begin position="413"/>
        <end position="606"/>
    </location>
</feature>
<dbReference type="EMBL" id="BMAT01013382">
    <property type="protein sequence ID" value="GFS11842.1"/>
    <property type="molecule type" value="Genomic_DNA"/>
</dbReference>
<dbReference type="InterPro" id="IPR054537">
    <property type="entry name" value="HECA_N"/>
</dbReference>
<evidence type="ECO:0000256" key="1">
    <source>
        <dbReference type="SAM" id="MobiDB-lite"/>
    </source>
</evidence>
<dbReference type="Pfam" id="PF16002">
    <property type="entry name" value="Headcase"/>
    <property type="match status" value="1"/>
</dbReference>
<organism evidence="4 5">
    <name type="scientific">Elysia marginata</name>
    <dbReference type="NCBI Taxonomy" id="1093978"/>
    <lineage>
        <taxon>Eukaryota</taxon>
        <taxon>Metazoa</taxon>
        <taxon>Spiralia</taxon>
        <taxon>Lophotrochozoa</taxon>
        <taxon>Mollusca</taxon>
        <taxon>Gastropoda</taxon>
        <taxon>Heterobranchia</taxon>
        <taxon>Euthyneura</taxon>
        <taxon>Panpulmonata</taxon>
        <taxon>Sacoglossa</taxon>
        <taxon>Placobranchoidea</taxon>
        <taxon>Plakobranchidae</taxon>
        <taxon>Elysia</taxon>
    </lineage>
</organism>
<evidence type="ECO:0000259" key="3">
    <source>
        <dbReference type="Pfam" id="PF16002"/>
    </source>
</evidence>
<keyword evidence="5" id="KW-1185">Reference proteome</keyword>
<dbReference type="Proteomes" id="UP000762676">
    <property type="component" value="Unassembled WGS sequence"/>
</dbReference>
<reference evidence="4 5" key="1">
    <citation type="journal article" date="2021" name="Elife">
        <title>Chloroplast acquisition without the gene transfer in kleptoplastic sea slugs, Plakobranchus ocellatus.</title>
        <authorList>
            <person name="Maeda T."/>
            <person name="Takahashi S."/>
            <person name="Yoshida T."/>
            <person name="Shimamura S."/>
            <person name="Takaki Y."/>
            <person name="Nagai Y."/>
            <person name="Toyoda A."/>
            <person name="Suzuki Y."/>
            <person name="Arimoto A."/>
            <person name="Ishii H."/>
            <person name="Satoh N."/>
            <person name="Nishiyama T."/>
            <person name="Hasebe M."/>
            <person name="Maruyama T."/>
            <person name="Minagawa J."/>
            <person name="Obokata J."/>
            <person name="Shigenobu S."/>
        </authorList>
    </citation>
    <scope>NUCLEOTIDE SEQUENCE [LARGE SCALE GENOMIC DNA]</scope>
</reference>
<feature type="compositionally biased region" description="Basic residues" evidence="1">
    <location>
        <begin position="161"/>
        <end position="170"/>
    </location>
</feature>